<protein>
    <submittedName>
        <fullName evidence="1">PLC-like phosphodiesterase</fullName>
    </submittedName>
</protein>
<dbReference type="Proteomes" id="UP001489719">
    <property type="component" value="Unassembled WGS sequence"/>
</dbReference>
<gene>
    <name evidence="1" type="ORF">V1517DRAFT_349862</name>
</gene>
<sequence length="311" mass="34684">MAPIPPKSSHSLAEWMSALQDAVSISELSIPGTHNSAAHHLSFPSVRCQRASIKTQLENGVRFLDIRLSKPFISSCISTGNDLQVVHGAFPAALLHPVKLSRVLSDVFEFLSVHPRETVIISLKHEGPFTWTNNELSAMLWDGYIVQLRHKWFLEPRIPQLGEVRGRAILFRRFGCPNEKRDTFGFPATSWKYNTTGEDAVNGQLLAVQDVCELPTSGAIKEKTQFVESHMIRATQMSSNTLFVNFTTAANFWNPNCWPRPVAKAVRSGIIDSLKNTMGRCGILIMDFPDSDDWVIVKIVVARNQILSTSA</sequence>
<accession>A0ACC3U1Q3</accession>
<comment type="caution">
    <text evidence="1">The sequence shown here is derived from an EMBL/GenBank/DDBJ whole genome shotgun (WGS) entry which is preliminary data.</text>
</comment>
<proteinExistence type="predicted"/>
<dbReference type="EMBL" id="MU970034">
    <property type="protein sequence ID" value="KAK9326408.1"/>
    <property type="molecule type" value="Genomic_DNA"/>
</dbReference>
<evidence type="ECO:0000313" key="1">
    <source>
        <dbReference type="EMBL" id="KAK9326408.1"/>
    </source>
</evidence>
<evidence type="ECO:0000313" key="2">
    <source>
        <dbReference type="Proteomes" id="UP001489719"/>
    </source>
</evidence>
<organism evidence="1 2">
    <name type="scientific">Lipomyces orientalis</name>
    <dbReference type="NCBI Taxonomy" id="1233043"/>
    <lineage>
        <taxon>Eukaryota</taxon>
        <taxon>Fungi</taxon>
        <taxon>Dikarya</taxon>
        <taxon>Ascomycota</taxon>
        <taxon>Saccharomycotina</taxon>
        <taxon>Lipomycetes</taxon>
        <taxon>Lipomycetales</taxon>
        <taxon>Lipomycetaceae</taxon>
        <taxon>Lipomyces</taxon>
    </lineage>
</organism>
<keyword evidence="2" id="KW-1185">Reference proteome</keyword>
<name>A0ACC3U1Q3_9ASCO</name>
<reference evidence="2" key="1">
    <citation type="journal article" date="2024" name="Front. Bioeng. Biotechnol.">
        <title>Genome-scale model development and genomic sequencing of the oleaginous clade Lipomyces.</title>
        <authorList>
            <person name="Czajka J.J."/>
            <person name="Han Y."/>
            <person name="Kim J."/>
            <person name="Mondo S.J."/>
            <person name="Hofstad B.A."/>
            <person name="Robles A."/>
            <person name="Haridas S."/>
            <person name="Riley R."/>
            <person name="LaButti K."/>
            <person name="Pangilinan J."/>
            <person name="Andreopoulos W."/>
            <person name="Lipzen A."/>
            <person name="Yan J."/>
            <person name="Wang M."/>
            <person name="Ng V."/>
            <person name="Grigoriev I.V."/>
            <person name="Spatafora J.W."/>
            <person name="Magnuson J.K."/>
            <person name="Baker S.E."/>
            <person name="Pomraning K.R."/>
        </authorList>
    </citation>
    <scope>NUCLEOTIDE SEQUENCE [LARGE SCALE GENOMIC DNA]</scope>
    <source>
        <strain evidence="2">CBS 10300</strain>
    </source>
</reference>